<reference evidence="3" key="1">
    <citation type="submission" date="2016-10" db="EMBL/GenBank/DDBJ databases">
        <authorList>
            <person name="Varghese N."/>
            <person name="Submissions S."/>
        </authorList>
    </citation>
    <scope>NUCLEOTIDE SEQUENCE [LARGE SCALE GENOMIC DNA]</scope>
    <source>
        <strain evidence="3">DSM 18733</strain>
    </source>
</reference>
<dbReference type="RefSeq" id="WP_093318064.1">
    <property type="nucleotide sequence ID" value="NZ_FOAF01000001.1"/>
</dbReference>
<sequence>MELSEKLRLLRYAHDYTREYVAYKLSISFKHYIQLESGEEILTLEQAKMIGELYQINTVDLLQKGDEGLNIEWEDMLEQEEHSPKENSHEAAMSYIRAELASIKGMLQVLVEKQDI</sequence>
<dbReference type="OrthoDB" id="799441at2"/>
<feature type="domain" description="HTH cro/C1-type" evidence="1">
    <location>
        <begin position="7"/>
        <end position="61"/>
    </location>
</feature>
<dbReference type="STRING" id="407022.SAMN05661044_00577"/>
<evidence type="ECO:0000259" key="1">
    <source>
        <dbReference type="PROSITE" id="PS50943"/>
    </source>
</evidence>
<gene>
    <name evidence="2" type="ORF">SAMN05661044_00577</name>
</gene>
<dbReference type="InterPro" id="IPR001387">
    <property type="entry name" value="Cro/C1-type_HTH"/>
</dbReference>
<dbReference type="InterPro" id="IPR010982">
    <property type="entry name" value="Lambda_DNA-bd_dom_sf"/>
</dbReference>
<protein>
    <recommendedName>
        <fullName evidence="1">HTH cro/C1-type domain-containing protein</fullName>
    </recommendedName>
</protein>
<evidence type="ECO:0000313" key="3">
    <source>
        <dbReference type="Proteomes" id="UP000199421"/>
    </source>
</evidence>
<dbReference type="Gene3D" id="1.10.260.40">
    <property type="entry name" value="lambda repressor-like DNA-binding domains"/>
    <property type="match status" value="1"/>
</dbReference>
<keyword evidence="3" id="KW-1185">Reference proteome</keyword>
<proteinExistence type="predicted"/>
<dbReference type="AlphaFoldDB" id="A0A1H7I3J4"/>
<dbReference type="EMBL" id="FOAF01000001">
    <property type="protein sequence ID" value="SEK57163.1"/>
    <property type="molecule type" value="Genomic_DNA"/>
</dbReference>
<organism evidence="2 3">
    <name type="scientific">Olivibacter domesticus</name>
    <name type="common">Pseudosphingobacterium domesticum</name>
    <dbReference type="NCBI Taxonomy" id="407022"/>
    <lineage>
        <taxon>Bacteria</taxon>
        <taxon>Pseudomonadati</taxon>
        <taxon>Bacteroidota</taxon>
        <taxon>Sphingobacteriia</taxon>
        <taxon>Sphingobacteriales</taxon>
        <taxon>Sphingobacteriaceae</taxon>
        <taxon>Olivibacter</taxon>
    </lineage>
</organism>
<accession>A0A1H7I3J4</accession>
<name>A0A1H7I3J4_OLID1</name>
<dbReference type="SUPFAM" id="SSF47413">
    <property type="entry name" value="lambda repressor-like DNA-binding domains"/>
    <property type="match status" value="1"/>
</dbReference>
<dbReference type="Proteomes" id="UP000199421">
    <property type="component" value="Unassembled WGS sequence"/>
</dbReference>
<dbReference type="PROSITE" id="PS50943">
    <property type="entry name" value="HTH_CROC1"/>
    <property type="match status" value="1"/>
</dbReference>
<evidence type="ECO:0000313" key="2">
    <source>
        <dbReference type="EMBL" id="SEK57163.1"/>
    </source>
</evidence>
<dbReference type="GO" id="GO:0003677">
    <property type="term" value="F:DNA binding"/>
    <property type="evidence" value="ECO:0007669"/>
    <property type="project" value="InterPro"/>
</dbReference>
<dbReference type="CDD" id="cd00093">
    <property type="entry name" value="HTH_XRE"/>
    <property type="match status" value="1"/>
</dbReference>